<comment type="caution">
    <text evidence="1">The sequence shown here is derived from an EMBL/GenBank/DDBJ whole genome shotgun (WGS) entry which is preliminary data.</text>
</comment>
<name>A0A1D1VZ41_RAMVA</name>
<dbReference type="EMBL" id="BDGG01000013">
    <property type="protein sequence ID" value="GAV06361.1"/>
    <property type="molecule type" value="Genomic_DNA"/>
</dbReference>
<proteinExistence type="predicted"/>
<evidence type="ECO:0000313" key="2">
    <source>
        <dbReference type="Proteomes" id="UP000186922"/>
    </source>
</evidence>
<evidence type="ECO:0000313" key="1">
    <source>
        <dbReference type="EMBL" id="GAV06361.1"/>
    </source>
</evidence>
<organism evidence="1 2">
    <name type="scientific">Ramazzottius varieornatus</name>
    <name type="common">Water bear</name>
    <name type="synonym">Tardigrade</name>
    <dbReference type="NCBI Taxonomy" id="947166"/>
    <lineage>
        <taxon>Eukaryota</taxon>
        <taxon>Metazoa</taxon>
        <taxon>Ecdysozoa</taxon>
        <taxon>Tardigrada</taxon>
        <taxon>Eutardigrada</taxon>
        <taxon>Parachela</taxon>
        <taxon>Hypsibioidea</taxon>
        <taxon>Ramazzottiidae</taxon>
        <taxon>Ramazzottius</taxon>
    </lineage>
</organism>
<protein>
    <submittedName>
        <fullName evidence="1">Uncharacterized protein</fullName>
    </submittedName>
</protein>
<dbReference type="AlphaFoldDB" id="A0A1D1VZ41"/>
<accession>A0A1D1VZ41</accession>
<sequence>MDAEIQSQSIGLVPKMSSAAAIYNCHDIWARLFDVEFLGLLTVAVPLLPAQVHLTHSYSALARRRIRDSCFYGF</sequence>
<reference evidence="1 2" key="1">
    <citation type="journal article" date="2016" name="Nat. Commun.">
        <title>Extremotolerant tardigrade genome and improved radiotolerance of human cultured cells by tardigrade-unique protein.</title>
        <authorList>
            <person name="Hashimoto T."/>
            <person name="Horikawa D.D."/>
            <person name="Saito Y."/>
            <person name="Kuwahara H."/>
            <person name="Kozuka-Hata H."/>
            <person name="Shin-I T."/>
            <person name="Minakuchi Y."/>
            <person name="Ohishi K."/>
            <person name="Motoyama A."/>
            <person name="Aizu T."/>
            <person name="Enomoto A."/>
            <person name="Kondo K."/>
            <person name="Tanaka S."/>
            <person name="Hara Y."/>
            <person name="Koshikawa S."/>
            <person name="Sagara H."/>
            <person name="Miura T."/>
            <person name="Yokobori S."/>
            <person name="Miyagawa K."/>
            <person name="Suzuki Y."/>
            <person name="Kubo T."/>
            <person name="Oyama M."/>
            <person name="Kohara Y."/>
            <person name="Fujiyama A."/>
            <person name="Arakawa K."/>
            <person name="Katayama T."/>
            <person name="Toyoda A."/>
            <person name="Kunieda T."/>
        </authorList>
    </citation>
    <scope>NUCLEOTIDE SEQUENCE [LARGE SCALE GENOMIC DNA]</scope>
    <source>
        <strain evidence="1 2">YOKOZUNA-1</strain>
    </source>
</reference>
<gene>
    <name evidence="1" type="primary">RvY_16370-1</name>
    <name evidence="1" type="synonym">RvY_16370.1</name>
    <name evidence="1" type="ORF">RvY_16370</name>
</gene>
<keyword evidence="2" id="KW-1185">Reference proteome</keyword>
<dbReference type="Proteomes" id="UP000186922">
    <property type="component" value="Unassembled WGS sequence"/>
</dbReference>